<evidence type="ECO:0000313" key="5">
    <source>
        <dbReference type="Proteomes" id="UP000186890"/>
    </source>
</evidence>
<dbReference type="InterPro" id="IPR045155">
    <property type="entry name" value="Beta-lactam_cat"/>
</dbReference>
<proteinExistence type="predicted"/>
<evidence type="ECO:0000313" key="4">
    <source>
        <dbReference type="EMBL" id="OLF47637.1"/>
    </source>
</evidence>
<dbReference type="Pfam" id="PF13354">
    <property type="entry name" value="Beta-lactamase2"/>
    <property type="match status" value="1"/>
</dbReference>
<reference evidence="5" key="1">
    <citation type="submission" date="2016-12" db="EMBL/GenBank/DDBJ databases">
        <authorList>
            <person name="Gulvik C.A."/>
        </authorList>
    </citation>
    <scope>NUCLEOTIDE SEQUENCE [LARGE SCALE GENOMIC DNA]</scope>
    <source>
        <strain evidence="5">NED12-00049-6B</strain>
    </source>
</reference>
<dbReference type="GO" id="GO:0008800">
    <property type="term" value="F:beta-lactamase activity"/>
    <property type="evidence" value="ECO:0007669"/>
    <property type="project" value="InterPro"/>
</dbReference>
<organism evidence="4 5">
    <name type="scientific">Streptococcus cuniculi</name>
    <dbReference type="NCBI Taxonomy" id="1432788"/>
    <lineage>
        <taxon>Bacteria</taxon>
        <taxon>Bacillati</taxon>
        <taxon>Bacillota</taxon>
        <taxon>Bacilli</taxon>
        <taxon>Lactobacillales</taxon>
        <taxon>Streptococcaceae</taxon>
        <taxon>Streptococcus</taxon>
    </lineage>
</organism>
<feature type="compositionally biased region" description="Polar residues" evidence="1">
    <location>
        <begin position="66"/>
        <end position="77"/>
    </location>
</feature>
<evidence type="ECO:0000259" key="2">
    <source>
        <dbReference type="Pfam" id="PF13354"/>
    </source>
</evidence>
<dbReference type="OrthoDB" id="2216454at2"/>
<dbReference type="RefSeq" id="WP_075104944.1">
    <property type="nucleotide sequence ID" value="NZ_MSJM01000005.1"/>
</dbReference>
<feature type="domain" description="Beta-lactamase class A catalytic" evidence="2">
    <location>
        <begin position="374"/>
        <end position="499"/>
    </location>
</feature>
<dbReference type="GO" id="GO:0030655">
    <property type="term" value="P:beta-lactam antibiotic catabolic process"/>
    <property type="evidence" value="ECO:0007669"/>
    <property type="project" value="InterPro"/>
</dbReference>
<accession>A0A1Q8E762</accession>
<dbReference type="EMBL" id="MSJM01000005">
    <property type="protein sequence ID" value="OLF47637.1"/>
    <property type="molecule type" value="Genomic_DNA"/>
</dbReference>
<evidence type="ECO:0000256" key="1">
    <source>
        <dbReference type="SAM" id="MobiDB-lite"/>
    </source>
</evidence>
<dbReference type="SUPFAM" id="SSF56601">
    <property type="entry name" value="beta-lactamase/transpeptidase-like"/>
    <property type="match status" value="1"/>
</dbReference>
<evidence type="ECO:0008006" key="6">
    <source>
        <dbReference type="Google" id="ProtNLM"/>
    </source>
</evidence>
<name>A0A1Q8E762_9STRE</name>
<gene>
    <name evidence="4" type="ORF">BU202_06295</name>
</gene>
<comment type="caution">
    <text evidence="4">The sequence shown here is derived from an EMBL/GenBank/DDBJ whole genome shotgun (WGS) entry which is preliminary data.</text>
</comment>
<feature type="compositionally biased region" description="Low complexity" evidence="1">
    <location>
        <begin position="31"/>
        <end position="59"/>
    </location>
</feature>
<feature type="compositionally biased region" description="Polar residues" evidence="1">
    <location>
        <begin position="94"/>
        <end position="117"/>
    </location>
</feature>
<dbReference type="Pfam" id="PF18885">
    <property type="entry name" value="DUF5648"/>
    <property type="match status" value="1"/>
</dbReference>
<evidence type="ECO:0000259" key="3">
    <source>
        <dbReference type="Pfam" id="PF18885"/>
    </source>
</evidence>
<dbReference type="Gene3D" id="3.40.710.10">
    <property type="entry name" value="DD-peptidase/beta-lactamase superfamily"/>
    <property type="match status" value="1"/>
</dbReference>
<feature type="region of interest" description="Disordered" evidence="1">
    <location>
        <begin position="28"/>
        <end position="117"/>
    </location>
</feature>
<protein>
    <recommendedName>
        <fullName evidence="6">Serine hydrolase</fullName>
    </recommendedName>
</protein>
<dbReference type="InterPro" id="IPR043708">
    <property type="entry name" value="DUF5648"/>
</dbReference>
<dbReference type="Proteomes" id="UP000186890">
    <property type="component" value="Unassembled WGS sequence"/>
</dbReference>
<feature type="domain" description="DUF5648" evidence="3">
    <location>
        <begin position="142"/>
        <end position="272"/>
    </location>
</feature>
<keyword evidence="5" id="KW-1185">Reference proteome</keyword>
<sequence length="533" mass="59137">MKKFSIAGMLLLGFWVLFVGATPTSLQAQGVDSLPSSSVVEESSARSEITSRQTGTSTRQSDELETSVSEQSEAPTDTETSTSLEEVVEVEPATSATDTIDSDQSVLESSDSASLENQENVLPATAEAEKAQQEPTATEVAIYRLYNRLNGEHLYTQDVNEKNVLYSRHGWGYEGVAWYAPSKGTPVYRLYNPVLQNHLYTADTNEVNILTSRHGWRKDNNGQPVFYSDGDVSIYRLYNARLRGLHHWTTDTNEYRILPKHNWKQEGVKFKALRLGNPIQTQYAHDEAIAAKIGTSGGYALSPSAKIQLVTAIKSFQAQGHDIGFVMMDVHTKKGVEYNADKQFYSASTVKGPFVASLAAKNPRALRNSVGTMQNVLRYSSNDGYEYLANAYGFSSLSAWASEAGVRTSIARKLYPYYSSRELFKLWQRNYEYFTNDKTGQQVGLWFENPNLSPIKSVLGSRYRVRSKAGWIGYPGYHAASDAGIVYAKSGPYIIAIMTDADAKLPMLNTTVSALNNIILALNETHTEMAELE</sequence>
<dbReference type="AlphaFoldDB" id="A0A1Q8E762"/>
<dbReference type="InterPro" id="IPR012338">
    <property type="entry name" value="Beta-lactam/transpept-like"/>
</dbReference>